<accession>A0AA39YGQ6</accession>
<feature type="transmembrane region" description="Helical" evidence="1">
    <location>
        <begin position="25"/>
        <end position="47"/>
    </location>
</feature>
<organism evidence="2 3">
    <name type="scientific">Cercophora newfieldiana</name>
    <dbReference type="NCBI Taxonomy" id="92897"/>
    <lineage>
        <taxon>Eukaryota</taxon>
        <taxon>Fungi</taxon>
        <taxon>Dikarya</taxon>
        <taxon>Ascomycota</taxon>
        <taxon>Pezizomycotina</taxon>
        <taxon>Sordariomycetes</taxon>
        <taxon>Sordariomycetidae</taxon>
        <taxon>Sordariales</taxon>
        <taxon>Lasiosphaeriaceae</taxon>
        <taxon>Cercophora</taxon>
    </lineage>
</organism>
<comment type="caution">
    <text evidence="2">The sequence shown here is derived from an EMBL/GenBank/DDBJ whole genome shotgun (WGS) entry which is preliminary data.</text>
</comment>
<dbReference type="PROSITE" id="PS51257">
    <property type="entry name" value="PROKAR_LIPOPROTEIN"/>
    <property type="match status" value="1"/>
</dbReference>
<sequence length="228" mass="25889">MHDGRKDGWAAAQVSFWARGSLFNYSPLGAASCIWSCFQVLFSSASLHRRRVRSATFAPLRSPRRPTCITGAVGFPARRALVSTDCSRLQFACRTPSLRQVGRLTRQRLRRHPRHKGKSLWPPLSPGRHPSLPRSYIDIFPRASSHLPTHYLHRASGLEAWKRAYRHLPLSLIRPSRQHPLTDHGVCKEYGGMLQCISHRLPRVRCANSRFCLTHHLPSFTTATTAQQ</sequence>
<evidence type="ECO:0000256" key="1">
    <source>
        <dbReference type="SAM" id="Phobius"/>
    </source>
</evidence>
<dbReference type="Proteomes" id="UP001174936">
    <property type="component" value="Unassembled WGS sequence"/>
</dbReference>
<protein>
    <submittedName>
        <fullName evidence="2">Uncharacterized protein</fullName>
    </submittedName>
</protein>
<keyword evidence="1" id="KW-1133">Transmembrane helix</keyword>
<keyword evidence="1" id="KW-0812">Transmembrane</keyword>
<keyword evidence="3" id="KW-1185">Reference proteome</keyword>
<reference evidence="2" key="1">
    <citation type="submission" date="2023-06" db="EMBL/GenBank/DDBJ databases">
        <title>Genome-scale phylogeny and comparative genomics of the fungal order Sordariales.</title>
        <authorList>
            <consortium name="Lawrence Berkeley National Laboratory"/>
            <person name="Hensen N."/>
            <person name="Bonometti L."/>
            <person name="Westerberg I."/>
            <person name="Brannstrom I.O."/>
            <person name="Guillou S."/>
            <person name="Cros-Aarteil S."/>
            <person name="Calhoun S."/>
            <person name="Haridas S."/>
            <person name="Kuo A."/>
            <person name="Mondo S."/>
            <person name="Pangilinan J."/>
            <person name="Riley R."/>
            <person name="Labutti K."/>
            <person name="Andreopoulos B."/>
            <person name="Lipzen A."/>
            <person name="Chen C."/>
            <person name="Yanf M."/>
            <person name="Daum C."/>
            <person name="Ng V."/>
            <person name="Clum A."/>
            <person name="Steindorff A."/>
            <person name="Ohm R."/>
            <person name="Martin F."/>
            <person name="Silar P."/>
            <person name="Natvig D."/>
            <person name="Lalanne C."/>
            <person name="Gautier V."/>
            <person name="Ament-Velasquez S.L."/>
            <person name="Kruys A."/>
            <person name="Hutchinson M.I."/>
            <person name="Powell A.J."/>
            <person name="Barry K."/>
            <person name="Miller A.N."/>
            <person name="Grigoriev I.V."/>
            <person name="Debuchy R."/>
            <person name="Gladieux P."/>
            <person name="Thoren M.H."/>
            <person name="Johannesson H."/>
        </authorList>
    </citation>
    <scope>NUCLEOTIDE SEQUENCE</scope>
    <source>
        <strain evidence="2">SMH2532-1</strain>
    </source>
</reference>
<gene>
    <name evidence="2" type="ORF">B0T16DRAFT_100816</name>
</gene>
<name>A0AA39YGQ6_9PEZI</name>
<dbReference type="AlphaFoldDB" id="A0AA39YGQ6"/>
<dbReference type="EMBL" id="JAULSV010000002">
    <property type="protein sequence ID" value="KAK0652333.1"/>
    <property type="molecule type" value="Genomic_DNA"/>
</dbReference>
<proteinExistence type="predicted"/>
<evidence type="ECO:0000313" key="2">
    <source>
        <dbReference type="EMBL" id="KAK0652333.1"/>
    </source>
</evidence>
<evidence type="ECO:0000313" key="3">
    <source>
        <dbReference type="Proteomes" id="UP001174936"/>
    </source>
</evidence>
<keyword evidence="1" id="KW-0472">Membrane</keyword>